<dbReference type="EMBL" id="CP159342">
    <property type="protein sequence ID" value="XCH76459.1"/>
    <property type="molecule type" value="Genomic_DNA"/>
</dbReference>
<evidence type="ECO:0000256" key="5">
    <source>
        <dbReference type="SAM" id="SignalP"/>
    </source>
</evidence>
<feature type="signal peptide" evidence="5">
    <location>
        <begin position="1"/>
        <end position="29"/>
    </location>
</feature>
<dbReference type="PANTHER" id="PTHR30085:SF6">
    <property type="entry name" value="ABC TRANSPORTER GLUTAMINE-BINDING PROTEIN GLNH"/>
    <property type="match status" value="1"/>
</dbReference>
<dbReference type="InterPro" id="IPR001638">
    <property type="entry name" value="Solute-binding_3/MltF_N"/>
</dbReference>
<dbReference type="SUPFAM" id="SSF53850">
    <property type="entry name" value="Periplasmic binding protein-like II"/>
    <property type="match status" value="1"/>
</dbReference>
<feature type="region of interest" description="Disordered" evidence="4">
    <location>
        <begin position="328"/>
        <end position="348"/>
    </location>
</feature>
<protein>
    <submittedName>
        <fullName evidence="8">Transporter substrate-binding domain-containing protein</fullName>
    </submittedName>
</protein>
<dbReference type="Gene3D" id="3.40.190.10">
    <property type="entry name" value="Periplasmic binding protein-like II"/>
    <property type="match status" value="2"/>
</dbReference>
<dbReference type="RefSeq" id="WP_350936861.1">
    <property type="nucleotide sequence ID" value="NZ_CP157762.1"/>
</dbReference>
<dbReference type="EMBL" id="CP157762">
    <property type="protein sequence ID" value="XBP95755.1"/>
    <property type="molecule type" value="Genomic_DNA"/>
</dbReference>
<evidence type="ECO:0000259" key="6">
    <source>
        <dbReference type="SMART" id="SM00062"/>
    </source>
</evidence>
<dbReference type="Pfam" id="PF00497">
    <property type="entry name" value="SBP_bac_3"/>
    <property type="match status" value="1"/>
</dbReference>
<comment type="similarity">
    <text evidence="1">Belongs to the bacterial solute-binding protein 3 family.</text>
</comment>
<dbReference type="SMART" id="SM00062">
    <property type="entry name" value="PBPb"/>
    <property type="match status" value="1"/>
</dbReference>
<dbReference type="GO" id="GO:0030288">
    <property type="term" value="C:outer membrane-bounded periplasmic space"/>
    <property type="evidence" value="ECO:0007669"/>
    <property type="project" value="TreeGrafter"/>
</dbReference>
<gene>
    <name evidence="8" type="ORF">ABUL08_10315</name>
    <name evidence="7" type="ORF">VK199_10265</name>
</gene>
<keyword evidence="3 5" id="KW-0732">Signal</keyword>
<evidence type="ECO:0000256" key="1">
    <source>
        <dbReference type="ARBA" id="ARBA00010333"/>
    </source>
</evidence>
<name>A0AAU8HMB5_9ACTN</name>
<dbReference type="InterPro" id="IPR051455">
    <property type="entry name" value="Bact_solute-bind_prot3"/>
</dbReference>
<organism evidence="8">
    <name type="scientific">Micromonospora sp. CCTCC AA 2012012</name>
    <dbReference type="NCBI Taxonomy" id="3111921"/>
    <lineage>
        <taxon>Bacteria</taxon>
        <taxon>Bacillati</taxon>
        <taxon>Actinomycetota</taxon>
        <taxon>Actinomycetes</taxon>
        <taxon>Micromonosporales</taxon>
        <taxon>Micromonosporaceae</taxon>
        <taxon>Micromonospora</taxon>
    </lineage>
</organism>
<dbReference type="PROSITE" id="PS51257">
    <property type="entry name" value="PROKAR_LIPOPROTEIN"/>
    <property type="match status" value="1"/>
</dbReference>
<reference evidence="7" key="1">
    <citation type="submission" date="2024-01" db="EMBL/GenBank/DDBJ databases">
        <title>The genome sequence of Micromonospora mangrovi CCTCC AA 2012012.</title>
        <authorList>
            <person name="Gao J."/>
        </authorList>
    </citation>
    <scope>NUCLEOTIDE SEQUENCE</scope>
    <source>
        <strain evidence="7">CCTCC AA 2012012</strain>
    </source>
</reference>
<evidence type="ECO:0000256" key="4">
    <source>
        <dbReference type="SAM" id="MobiDB-lite"/>
    </source>
</evidence>
<feature type="domain" description="Solute-binding protein family 3/N-terminal" evidence="6">
    <location>
        <begin position="73"/>
        <end position="330"/>
    </location>
</feature>
<reference evidence="8" key="2">
    <citation type="submission" date="2024-06" db="EMBL/GenBank/DDBJ databases">
        <title>Micromonospora mangrovi CCTCC AA 2012012 genome sequences.</title>
        <authorList>
            <person name="Gao J."/>
        </authorList>
    </citation>
    <scope>NUCLEOTIDE SEQUENCE</scope>
    <source>
        <strain evidence="8">CCTCC AA 2012012</strain>
    </source>
</reference>
<dbReference type="GO" id="GO:0005576">
    <property type="term" value="C:extracellular region"/>
    <property type="evidence" value="ECO:0007669"/>
    <property type="project" value="TreeGrafter"/>
</dbReference>
<evidence type="ECO:0000256" key="3">
    <source>
        <dbReference type="ARBA" id="ARBA00022729"/>
    </source>
</evidence>
<evidence type="ECO:0000256" key="2">
    <source>
        <dbReference type="ARBA" id="ARBA00022448"/>
    </source>
</evidence>
<dbReference type="GO" id="GO:0006865">
    <property type="term" value="P:amino acid transport"/>
    <property type="evidence" value="ECO:0007669"/>
    <property type="project" value="TreeGrafter"/>
</dbReference>
<feature type="chain" id="PRO_5043289269" evidence="5">
    <location>
        <begin position="30"/>
        <end position="348"/>
    </location>
</feature>
<evidence type="ECO:0000313" key="8">
    <source>
        <dbReference type="EMBL" id="XCH76459.1"/>
    </source>
</evidence>
<proteinExistence type="inferred from homology"/>
<dbReference type="PANTHER" id="PTHR30085">
    <property type="entry name" value="AMINO ACID ABC TRANSPORTER PERMEASE"/>
    <property type="match status" value="1"/>
</dbReference>
<evidence type="ECO:0000313" key="7">
    <source>
        <dbReference type="EMBL" id="XBP95755.1"/>
    </source>
</evidence>
<accession>A0AAU8HMB5</accession>
<keyword evidence="2" id="KW-0813">Transport</keyword>
<dbReference type="AlphaFoldDB" id="A0AAU8HMB5"/>
<sequence>MRIRPTVGWLAAVVLLAAAGCSATSGSTAAPPALPAEVTSTPTAAARTGGLCTVRHSYPPSAVPPGRVLTRGRLVAGVDPSDATMSHWDATAQRFEGFNIDLVLAVAKAIWPDRDPRSMTEFRAVRPGQGAFDALVGDDPVDVIATSLTASCRRAQDVVFSNDYLDSGQTALVRRVGTAPEYAGIDDLAGRRVCAAAGTTSLETVASYRTRDGGRLVPVQAENVIDCLVMLRQHQVDAVSTDENILLGFAQMAPDTVLVTAPPADNAAFCAYHVTSARQPCTWLTDEPHAFAFAKGEVELVAFVNHVLAADGPAGQRVWQQAHQRWLPDHPDRGMPSPGTPVTSWPPA</sequence>